<accession>A0A7G7YM68</accession>
<dbReference type="InterPro" id="IPR021373">
    <property type="entry name" value="DUF2993"/>
</dbReference>
<reference evidence="1 2" key="1">
    <citation type="submission" date="2019-12" db="EMBL/GenBank/DDBJ databases">
        <title>Corynebacterium sp. nov., isolated from feces of the Anser Albifrons in China.</title>
        <authorList>
            <person name="Liu Q."/>
        </authorList>
    </citation>
    <scope>NUCLEOTIDE SEQUENCE [LARGE SCALE GENOMIC DNA]</scope>
    <source>
        <strain evidence="1 2">23H37-10</strain>
    </source>
</reference>
<sequence length="288" mass="31160">MACGTKVNIGMMSTSKPWQRTLIRITIGLVVTFLILVLADSLVAARTERRISNTLYEGSNLATPPSVEVTGLPYTAAAFTHEIQTITVGARDVDVPGWGLTSVTSSAQYVTVSRDDVFTGNIHDAPARKVFYRIQLDGVSLGKKMNVSDLLIQNKDDISPRGGWESEAIFEGTPDGYSQPAAIEMQLRIKQGSVHISAVDVIKGPNSKGSGAKVVDGDKLSHNVRADLLKTFSMDIPSEDLPMRGKPVRVYVAGGGVFIESEQYYTSVSIEDLAPYSRPLSKEEKPGL</sequence>
<keyword evidence="2" id="KW-1185">Reference proteome</keyword>
<proteinExistence type="predicted"/>
<dbReference type="EMBL" id="CP046883">
    <property type="protein sequence ID" value="QNH95588.1"/>
    <property type="molecule type" value="Genomic_DNA"/>
</dbReference>
<evidence type="ECO:0000313" key="2">
    <source>
        <dbReference type="Proteomes" id="UP000515275"/>
    </source>
</evidence>
<dbReference type="AlphaFoldDB" id="A0A7G7YM68"/>
<evidence type="ECO:0000313" key="1">
    <source>
        <dbReference type="EMBL" id="QNH95588.1"/>
    </source>
</evidence>
<dbReference type="KEGG" id="cans:GP473_01785"/>
<protein>
    <submittedName>
        <fullName evidence="1">DUF2993 domain-containing protein</fullName>
    </submittedName>
</protein>
<gene>
    <name evidence="1" type="ORF">GP473_01785</name>
</gene>
<dbReference type="Proteomes" id="UP000515275">
    <property type="component" value="Chromosome"/>
</dbReference>
<dbReference type="Pfam" id="PF11209">
    <property type="entry name" value="LmeA"/>
    <property type="match status" value="1"/>
</dbReference>
<name>A0A7G7YM68_9CORY</name>
<organism evidence="1 2">
    <name type="scientific">Corynebacterium anserum</name>
    <dbReference type="NCBI Taxonomy" id="2684406"/>
    <lineage>
        <taxon>Bacteria</taxon>
        <taxon>Bacillati</taxon>
        <taxon>Actinomycetota</taxon>
        <taxon>Actinomycetes</taxon>
        <taxon>Mycobacteriales</taxon>
        <taxon>Corynebacteriaceae</taxon>
        <taxon>Corynebacterium</taxon>
    </lineage>
</organism>